<keyword evidence="2" id="KW-0378">Hydrolase</keyword>
<comment type="caution">
    <text evidence="5">The sequence shown here is derived from an EMBL/GenBank/DDBJ whole genome shotgun (WGS) entry which is preliminary data.</text>
</comment>
<name>A0A261EUP8_9BIFI</name>
<dbReference type="OrthoDB" id="9780848at2"/>
<dbReference type="InterPro" id="IPR029058">
    <property type="entry name" value="AB_hydrolase_fold"/>
</dbReference>
<feature type="region of interest" description="Disordered" evidence="3">
    <location>
        <begin position="1"/>
        <end position="31"/>
    </location>
</feature>
<dbReference type="PANTHER" id="PTHR10655">
    <property type="entry name" value="LYSOPHOSPHOLIPASE-RELATED"/>
    <property type="match status" value="1"/>
</dbReference>
<comment type="similarity">
    <text evidence="1">Belongs to the AB hydrolase superfamily. AB hydrolase 2 family.</text>
</comment>
<dbReference type="GO" id="GO:0016787">
    <property type="term" value="F:hydrolase activity"/>
    <property type="evidence" value="ECO:0007669"/>
    <property type="project" value="UniProtKB-KW"/>
</dbReference>
<dbReference type="InterPro" id="IPR003140">
    <property type="entry name" value="PLipase/COase/thioEstase"/>
</dbReference>
<dbReference type="Pfam" id="PF02230">
    <property type="entry name" value="Abhydrolase_2"/>
    <property type="match status" value="1"/>
</dbReference>
<protein>
    <submittedName>
        <fullName evidence="5">Phospholipase/carboxylesterase</fullName>
    </submittedName>
</protein>
<evidence type="ECO:0000259" key="4">
    <source>
        <dbReference type="Pfam" id="PF02230"/>
    </source>
</evidence>
<dbReference type="RefSeq" id="WP_094661241.1">
    <property type="nucleotide sequence ID" value="NZ_MWWR01000015.1"/>
</dbReference>
<evidence type="ECO:0000313" key="5">
    <source>
        <dbReference type="EMBL" id="OZG50583.1"/>
    </source>
</evidence>
<feature type="domain" description="Phospholipase/carboxylesterase/thioesterase" evidence="4">
    <location>
        <begin position="61"/>
        <end position="257"/>
    </location>
</feature>
<dbReference type="Gene3D" id="3.40.50.1820">
    <property type="entry name" value="alpha/beta hydrolase"/>
    <property type="match status" value="1"/>
</dbReference>
<proteinExistence type="inferred from homology"/>
<dbReference type="Proteomes" id="UP000216725">
    <property type="component" value="Unassembled WGS sequence"/>
</dbReference>
<dbReference type="SUPFAM" id="SSF53474">
    <property type="entry name" value="alpha/beta-Hydrolases"/>
    <property type="match status" value="1"/>
</dbReference>
<evidence type="ECO:0000256" key="1">
    <source>
        <dbReference type="ARBA" id="ARBA00006499"/>
    </source>
</evidence>
<accession>A0A261EUP8</accession>
<evidence type="ECO:0000256" key="2">
    <source>
        <dbReference type="ARBA" id="ARBA00022801"/>
    </source>
</evidence>
<evidence type="ECO:0000256" key="3">
    <source>
        <dbReference type="SAM" id="MobiDB-lite"/>
    </source>
</evidence>
<keyword evidence="6" id="KW-1185">Reference proteome</keyword>
<sequence length="267" mass="28583">MNDAASNEYDDSAEGAGNTGTGAGNAGASGLIGRESSVIPGRFGDPMTVTHAEWSQDRGQRNPGRPLFLLIHGWGSTAADMMEFFSAYVSPFSDCVALQSPLTMPDYPAAATWFHDCVPAGEDLDRDAFAAATGIDAWVHEHVPDDRAVIPLGFSQGGLLAVHLLRVDPTRYAAAVTLSGFLAPGIVPGTAPHDDELAELDTSVFYGVGGRDTCIPRYEAKAFEAWLEEHTYLKLCEYPNMDHSICLDEVDDLRTWLVSIGASSGLM</sequence>
<dbReference type="PANTHER" id="PTHR10655:SF17">
    <property type="entry name" value="LYSOPHOSPHOLIPASE-LIKE PROTEIN 1"/>
    <property type="match status" value="1"/>
</dbReference>
<feature type="compositionally biased region" description="Gly residues" evidence="3">
    <location>
        <begin position="17"/>
        <end position="27"/>
    </location>
</feature>
<dbReference type="AlphaFoldDB" id="A0A261EUP8"/>
<reference evidence="5 6" key="1">
    <citation type="journal article" date="2017" name="BMC Genomics">
        <title>Comparative genomic and phylogenomic analyses of the Bifidobacteriaceae family.</title>
        <authorList>
            <person name="Lugli G.A."/>
            <person name="Milani C."/>
            <person name="Turroni F."/>
            <person name="Duranti S."/>
            <person name="Mancabelli L."/>
            <person name="Mangifesta M."/>
            <person name="Ferrario C."/>
            <person name="Modesto M."/>
            <person name="Mattarelli P."/>
            <person name="Jiri K."/>
            <person name="van Sinderen D."/>
            <person name="Ventura M."/>
        </authorList>
    </citation>
    <scope>NUCLEOTIDE SEQUENCE [LARGE SCALE GENOMIC DNA]</scope>
    <source>
        <strain evidence="5 6">DSM 24742</strain>
    </source>
</reference>
<dbReference type="EMBL" id="MWWR01000015">
    <property type="protein sequence ID" value="OZG50583.1"/>
    <property type="molecule type" value="Genomic_DNA"/>
</dbReference>
<gene>
    <name evidence="5" type="ORF">PSRA_1438</name>
</gene>
<evidence type="ECO:0000313" key="6">
    <source>
        <dbReference type="Proteomes" id="UP000216725"/>
    </source>
</evidence>
<dbReference type="InterPro" id="IPR050565">
    <property type="entry name" value="LYPA1-2/EST-like"/>
</dbReference>
<organism evidence="5 6">
    <name type="scientific">Pseudoscardovia radai</name>
    <dbReference type="NCBI Taxonomy" id="987066"/>
    <lineage>
        <taxon>Bacteria</taxon>
        <taxon>Bacillati</taxon>
        <taxon>Actinomycetota</taxon>
        <taxon>Actinomycetes</taxon>
        <taxon>Bifidobacteriales</taxon>
        <taxon>Bifidobacteriaceae</taxon>
        <taxon>Pseudoscardovia</taxon>
    </lineage>
</organism>